<name>D7FMY0_ECTSI</name>
<evidence type="ECO:0008006" key="4">
    <source>
        <dbReference type="Google" id="ProtNLM"/>
    </source>
</evidence>
<feature type="compositionally biased region" description="Acidic residues" evidence="1">
    <location>
        <begin position="212"/>
        <end position="221"/>
    </location>
</feature>
<feature type="region of interest" description="Disordered" evidence="1">
    <location>
        <begin position="1"/>
        <end position="50"/>
    </location>
</feature>
<dbReference type="eggNOG" id="ENOG502SQZZ">
    <property type="taxonomic scope" value="Eukaryota"/>
</dbReference>
<feature type="region of interest" description="Disordered" evidence="1">
    <location>
        <begin position="469"/>
        <end position="512"/>
    </location>
</feature>
<feature type="region of interest" description="Disordered" evidence="1">
    <location>
        <begin position="212"/>
        <end position="234"/>
    </location>
</feature>
<dbReference type="EMBL" id="FN648230">
    <property type="protein sequence ID" value="CBJ30044.1"/>
    <property type="molecule type" value="Genomic_DNA"/>
</dbReference>
<accession>D7FMY0</accession>
<proteinExistence type="predicted"/>
<dbReference type="Proteomes" id="UP000002630">
    <property type="component" value="Linkage Group LG05"/>
</dbReference>
<feature type="compositionally biased region" description="Polar residues" evidence="1">
    <location>
        <begin position="21"/>
        <end position="30"/>
    </location>
</feature>
<feature type="compositionally biased region" description="Basic and acidic residues" evidence="1">
    <location>
        <begin position="1"/>
        <end position="12"/>
    </location>
</feature>
<evidence type="ECO:0000313" key="3">
    <source>
        <dbReference type="Proteomes" id="UP000002630"/>
    </source>
</evidence>
<dbReference type="OMA" id="WELAYST"/>
<keyword evidence="3" id="KW-1185">Reference proteome</keyword>
<dbReference type="InParanoid" id="D7FMY0"/>
<reference evidence="2 3" key="1">
    <citation type="journal article" date="2010" name="Nature">
        <title>The Ectocarpus genome and the independent evolution of multicellularity in brown algae.</title>
        <authorList>
            <person name="Cock J.M."/>
            <person name="Sterck L."/>
            <person name="Rouze P."/>
            <person name="Scornet D."/>
            <person name="Allen A.E."/>
            <person name="Amoutzias G."/>
            <person name="Anthouard V."/>
            <person name="Artiguenave F."/>
            <person name="Aury J.M."/>
            <person name="Badger J.H."/>
            <person name="Beszteri B."/>
            <person name="Billiau K."/>
            <person name="Bonnet E."/>
            <person name="Bothwell J.H."/>
            <person name="Bowler C."/>
            <person name="Boyen C."/>
            <person name="Brownlee C."/>
            <person name="Carrano C.J."/>
            <person name="Charrier B."/>
            <person name="Cho G.Y."/>
            <person name="Coelho S.M."/>
            <person name="Collen J."/>
            <person name="Corre E."/>
            <person name="Da Silva C."/>
            <person name="Delage L."/>
            <person name="Delaroque N."/>
            <person name="Dittami S.M."/>
            <person name="Doulbeau S."/>
            <person name="Elias M."/>
            <person name="Farnham G."/>
            <person name="Gachon C.M."/>
            <person name="Gschloessl B."/>
            <person name="Heesch S."/>
            <person name="Jabbari K."/>
            <person name="Jubin C."/>
            <person name="Kawai H."/>
            <person name="Kimura K."/>
            <person name="Kloareg B."/>
            <person name="Kupper F.C."/>
            <person name="Lang D."/>
            <person name="Le Bail A."/>
            <person name="Leblanc C."/>
            <person name="Lerouge P."/>
            <person name="Lohr M."/>
            <person name="Lopez P.J."/>
            <person name="Martens C."/>
            <person name="Maumus F."/>
            <person name="Michel G."/>
            <person name="Miranda-Saavedra D."/>
            <person name="Morales J."/>
            <person name="Moreau H."/>
            <person name="Motomura T."/>
            <person name="Nagasato C."/>
            <person name="Napoli C.A."/>
            <person name="Nelson D.R."/>
            <person name="Nyvall-Collen P."/>
            <person name="Peters A.F."/>
            <person name="Pommier C."/>
            <person name="Potin P."/>
            <person name="Poulain J."/>
            <person name="Quesneville H."/>
            <person name="Read B."/>
            <person name="Rensing S.A."/>
            <person name="Ritter A."/>
            <person name="Rousvoal S."/>
            <person name="Samanta M."/>
            <person name="Samson G."/>
            <person name="Schroeder D.C."/>
            <person name="Segurens B."/>
            <person name="Strittmatter M."/>
            <person name="Tonon T."/>
            <person name="Tregear J.W."/>
            <person name="Valentin K."/>
            <person name="von Dassow P."/>
            <person name="Yamagishi T."/>
            <person name="Van de Peer Y."/>
            <person name="Wincker P."/>
        </authorList>
    </citation>
    <scope>NUCLEOTIDE SEQUENCE [LARGE SCALE GENOMIC DNA]</scope>
    <source>
        <strain evidence="3">Ec32 / CCAP1310/4</strain>
    </source>
</reference>
<evidence type="ECO:0000313" key="2">
    <source>
        <dbReference type="EMBL" id="CBJ30044.1"/>
    </source>
</evidence>
<dbReference type="OrthoDB" id="189024at2759"/>
<organism evidence="2 3">
    <name type="scientific">Ectocarpus siliculosus</name>
    <name type="common">Brown alga</name>
    <name type="synonym">Conferva siliculosa</name>
    <dbReference type="NCBI Taxonomy" id="2880"/>
    <lineage>
        <taxon>Eukaryota</taxon>
        <taxon>Sar</taxon>
        <taxon>Stramenopiles</taxon>
        <taxon>Ochrophyta</taxon>
        <taxon>PX clade</taxon>
        <taxon>Phaeophyceae</taxon>
        <taxon>Ectocarpales</taxon>
        <taxon>Ectocarpaceae</taxon>
        <taxon>Ectocarpus</taxon>
    </lineage>
</organism>
<evidence type="ECO:0000256" key="1">
    <source>
        <dbReference type="SAM" id="MobiDB-lite"/>
    </source>
</evidence>
<dbReference type="AlphaFoldDB" id="D7FMY0"/>
<feature type="compositionally biased region" description="Acidic residues" evidence="1">
    <location>
        <begin position="469"/>
        <end position="478"/>
    </location>
</feature>
<protein>
    <recommendedName>
        <fullName evidence="4">Plastid lipid-associated protein/fibrillin conserved domain-containing protein</fullName>
    </recommendedName>
</protein>
<sequence length="719" mass="76214">MPDDMPLRDVRRGAGWPCFEQDSTATTTSPWGAAPRPSAKDGSRVAQSLPSRKRRIAAALFYSLRDRRHGPAEAAAGETVVPGLPSISSPFLAHLGGAAHHARGRCAGGFQLGAVTAVRSPGDGGGAATAVEGGEELREAFNAALGEEEFLGLDGFRALADVRELLEDGLLRDSEVLAIWKAVPKADPAGDRVDFVGFSQAFARVDALFEEEEEEGGEEGVAEAGTSRGGGGSGVAVGPGETEASFVELVGSSEGVLDLAGLLRWSELTELFEEGLLKQEEVEQMWEGLPKVANRVQAAGEAGTEEGMLINLSGFLEFDRQLSDLFEDEEESGTGAADQDQPPTATSTAASTPPATPAAATPVVAAAAPASPEAMDLAGKEAVADEGTPEGQFLRLSANTEGVLTLDDLLGWTEVAELLEDDLMSREEVGSMFESLPKTKGRGSSTSSPAIDVKGFVEFARKLDETFEDFEEDGEETSSTDASARSDGTDASDGATANEQLPDMTASEAVVPKEGNAVEAKARLLSMCQREMADCGMGCGEDKRAEMLEAMEALLATEEGNLVLGDDLGTGLINTLAGEWRLLYTSSNAMEYNQGLTGLANTIPNAKFQGLRQILHADGMVFDAEYEEELVTGGDSEPLIITVTSDWEVKQTSSLVTGKSSVAISVAPKQIKYGFITVRSERWKTLRAMMLLDIAYLDANLRIMRGQTARQNFFVFVRV</sequence>
<gene>
    <name evidence="2" type="ORF">Esi_0172_0021</name>
</gene>
<dbReference type="EMBL" id="FN649730">
    <property type="protein sequence ID" value="CBJ30044.1"/>
    <property type="molecule type" value="Genomic_DNA"/>
</dbReference>
<feature type="region of interest" description="Disordered" evidence="1">
    <location>
        <begin position="327"/>
        <end position="364"/>
    </location>
</feature>
<feature type="compositionally biased region" description="Low complexity" evidence="1">
    <location>
        <begin position="342"/>
        <end position="364"/>
    </location>
</feature>